<keyword evidence="3" id="KW-1185">Reference proteome</keyword>
<comment type="caution">
    <text evidence="2">The sequence shown here is derived from an EMBL/GenBank/DDBJ whole genome shotgun (WGS) entry which is preliminary data.</text>
</comment>
<proteinExistence type="predicted"/>
<feature type="region of interest" description="Disordered" evidence="1">
    <location>
        <begin position="1"/>
        <end position="21"/>
    </location>
</feature>
<dbReference type="RefSeq" id="WP_125459166.1">
    <property type="nucleotide sequence ID" value="NZ_CP126026.1"/>
</dbReference>
<evidence type="ECO:0000313" key="2">
    <source>
        <dbReference type="EMBL" id="MEY9317000.1"/>
    </source>
</evidence>
<organism evidence="2 3">
    <name type="scientific">Bradyrhizobium elkanii</name>
    <dbReference type="NCBI Taxonomy" id="29448"/>
    <lineage>
        <taxon>Bacteria</taxon>
        <taxon>Pseudomonadati</taxon>
        <taxon>Pseudomonadota</taxon>
        <taxon>Alphaproteobacteria</taxon>
        <taxon>Hyphomicrobiales</taxon>
        <taxon>Nitrobacteraceae</taxon>
        <taxon>Bradyrhizobium</taxon>
    </lineage>
</organism>
<accession>A0ABV4F0Q1</accession>
<dbReference type="Proteomes" id="UP001565471">
    <property type="component" value="Unassembled WGS sequence"/>
</dbReference>
<evidence type="ECO:0000313" key="3">
    <source>
        <dbReference type="Proteomes" id="UP001565471"/>
    </source>
</evidence>
<name>A0ABV4F0Q1_BRAEL</name>
<dbReference type="EMBL" id="JBGBZA010000002">
    <property type="protein sequence ID" value="MEY9317000.1"/>
    <property type="molecule type" value="Genomic_DNA"/>
</dbReference>
<protein>
    <submittedName>
        <fullName evidence="2">Uncharacterized protein</fullName>
    </submittedName>
</protein>
<evidence type="ECO:0000256" key="1">
    <source>
        <dbReference type="SAM" id="MobiDB-lite"/>
    </source>
</evidence>
<feature type="compositionally biased region" description="Basic and acidic residues" evidence="1">
    <location>
        <begin position="1"/>
        <end position="11"/>
    </location>
</feature>
<gene>
    <name evidence="2" type="ORF">ABIF29_003799</name>
</gene>
<reference evidence="2 3" key="1">
    <citation type="submission" date="2024-07" db="EMBL/GenBank/DDBJ databases">
        <title>Genomic Encyclopedia of Type Strains, Phase V (KMG-V): Genome sequencing to study the core and pangenomes of soil and plant-associated prokaryotes.</title>
        <authorList>
            <person name="Whitman W."/>
        </authorList>
    </citation>
    <scope>NUCLEOTIDE SEQUENCE [LARGE SCALE GENOMIC DNA]</scope>
    <source>
        <strain evidence="2 3">USDA 415</strain>
    </source>
</reference>
<sequence length="62" mass="6714">MAEKEKGRREGSPIPNDGVWRDTAESKAPLIKLQAARLTRRCAISMAMASVVAPLLHGEVAQ</sequence>